<proteinExistence type="predicted"/>
<organism evidence="2 3">
    <name type="scientific">Parafilimonas terrae</name>
    <dbReference type="NCBI Taxonomy" id="1465490"/>
    <lineage>
        <taxon>Bacteria</taxon>
        <taxon>Pseudomonadati</taxon>
        <taxon>Bacteroidota</taxon>
        <taxon>Chitinophagia</taxon>
        <taxon>Chitinophagales</taxon>
        <taxon>Chitinophagaceae</taxon>
        <taxon>Parafilimonas</taxon>
    </lineage>
</organism>
<dbReference type="InterPro" id="IPR019903">
    <property type="entry name" value="RIC_family"/>
</dbReference>
<dbReference type="EMBL" id="FOXQ01000011">
    <property type="protein sequence ID" value="SFQ40179.1"/>
    <property type="molecule type" value="Genomic_DNA"/>
</dbReference>
<evidence type="ECO:0000256" key="1">
    <source>
        <dbReference type="ARBA" id="ARBA00004496"/>
    </source>
</evidence>
<dbReference type="RefSeq" id="WP_143075900.1">
    <property type="nucleotide sequence ID" value="NZ_FOXQ01000011.1"/>
</dbReference>
<gene>
    <name evidence="2" type="ORF">SAMN05444277_1117</name>
</gene>
<dbReference type="Proteomes" id="UP000199031">
    <property type="component" value="Unassembled WGS sequence"/>
</dbReference>
<sequence>MNTIQLINLKNTISAENYFTTKNLNDADISRHEINDATNRRNNNKLNAEVLIDYIIKTHHAFAKKSTIAIYNLTQKVAYRHSEKHIELKKFNEIAFLFFHHLLNQMLKEEQSLFPHVRQTMSELKYQGKNNNTIIQPLKEKLQLQQAELQKSFDYLKTFREITNDYKLPPDACSYYTSLFDKMKELESDLVIHFHLEADILFGLCNRS</sequence>
<keyword evidence="3" id="KW-1185">Reference proteome</keyword>
<evidence type="ECO:0000313" key="3">
    <source>
        <dbReference type="Proteomes" id="UP000199031"/>
    </source>
</evidence>
<dbReference type="OrthoDB" id="9797132at2"/>
<dbReference type="Gene3D" id="1.20.120.520">
    <property type="entry name" value="nmb1532 protein domain like"/>
    <property type="match status" value="1"/>
</dbReference>
<evidence type="ECO:0000313" key="2">
    <source>
        <dbReference type="EMBL" id="SFQ40179.1"/>
    </source>
</evidence>
<dbReference type="AlphaFoldDB" id="A0A1I5Y7L3"/>
<name>A0A1I5Y7L3_9BACT</name>
<dbReference type="GO" id="GO:0005737">
    <property type="term" value="C:cytoplasm"/>
    <property type="evidence" value="ECO:0007669"/>
    <property type="project" value="UniProtKB-SubCell"/>
</dbReference>
<dbReference type="STRING" id="1465490.SAMN05444277_1117"/>
<comment type="subcellular location">
    <subcellularLocation>
        <location evidence="1">Cytoplasm</location>
    </subcellularLocation>
</comment>
<accession>A0A1I5Y7L3</accession>
<reference evidence="2 3" key="1">
    <citation type="submission" date="2016-10" db="EMBL/GenBank/DDBJ databases">
        <authorList>
            <person name="de Groot N.N."/>
        </authorList>
    </citation>
    <scope>NUCLEOTIDE SEQUENCE [LARGE SCALE GENOMIC DNA]</scope>
    <source>
        <strain evidence="2 3">DSM 28286</strain>
    </source>
</reference>
<protein>
    <submittedName>
        <fullName evidence="2">Regulator of cell morphogenesis and NO signaling</fullName>
    </submittedName>
</protein>
<dbReference type="PANTHER" id="PTHR36438:SF1">
    <property type="entry name" value="IRON-SULFUR CLUSTER REPAIR PROTEIN YTFE"/>
    <property type="match status" value="1"/>
</dbReference>
<dbReference type="PANTHER" id="PTHR36438">
    <property type="entry name" value="IRON-SULFUR CLUSTER REPAIR PROTEIN YTFE"/>
    <property type="match status" value="1"/>
</dbReference>